<dbReference type="AlphaFoldDB" id="A0A9P5D171"/>
<comment type="caution">
    <text evidence="2">The sequence shown here is derived from an EMBL/GenBank/DDBJ whole genome shotgun (WGS) entry which is preliminary data.</text>
</comment>
<feature type="region of interest" description="Disordered" evidence="1">
    <location>
        <begin position="32"/>
        <end position="182"/>
    </location>
</feature>
<accession>A0A9P5D171</accession>
<gene>
    <name evidence="2" type="ORF">GMORB2_7424</name>
</gene>
<feature type="region of interest" description="Disordered" evidence="1">
    <location>
        <begin position="202"/>
        <end position="226"/>
    </location>
</feature>
<evidence type="ECO:0000256" key="1">
    <source>
        <dbReference type="SAM" id="MobiDB-lite"/>
    </source>
</evidence>
<protein>
    <submittedName>
        <fullName evidence="2">Uncharacterized protein</fullName>
    </submittedName>
</protein>
<evidence type="ECO:0000313" key="3">
    <source>
        <dbReference type="Proteomes" id="UP000749293"/>
    </source>
</evidence>
<reference evidence="2" key="1">
    <citation type="submission" date="2020-03" db="EMBL/GenBank/DDBJ databases">
        <title>Site-based positive gene gene selection in Geosmithia morbida across the United States reveals a broad range of putative effectors and factors for local host and environmental adapation.</title>
        <authorList>
            <person name="Onufrak A."/>
            <person name="Murdoch R.W."/>
            <person name="Gazis R."/>
            <person name="Huff M."/>
            <person name="Staton M."/>
            <person name="Klingeman W."/>
            <person name="Hadziabdic D."/>
        </authorList>
    </citation>
    <scope>NUCLEOTIDE SEQUENCE</scope>
    <source>
        <strain evidence="2">1262</strain>
    </source>
</reference>
<dbReference type="Proteomes" id="UP000749293">
    <property type="component" value="Unassembled WGS sequence"/>
</dbReference>
<dbReference type="EMBL" id="JAANYQ010000009">
    <property type="protein sequence ID" value="KAF4122432.1"/>
    <property type="molecule type" value="Genomic_DNA"/>
</dbReference>
<evidence type="ECO:0000313" key="2">
    <source>
        <dbReference type="EMBL" id="KAF4122432.1"/>
    </source>
</evidence>
<keyword evidence="3" id="KW-1185">Reference proteome</keyword>
<feature type="compositionally biased region" description="Polar residues" evidence="1">
    <location>
        <begin position="209"/>
        <end position="224"/>
    </location>
</feature>
<proteinExistence type="predicted"/>
<sequence>MCLWLTWSCLCVEQLENFNMANGLDRLEKFFSSKPSTNSSSSSSTIAWRSARSTRPRSSSLDSERREELTSVFRGFEFPKPPPSRQEDMNSPWSNYASKRLPSLPGGAPRPISPLRLDAPASRLHTPPSSDPEDHDLSQRRPKAKKLQLAPCTNVPLTPESSPEMGPKSDWQLHGSTTKTKPQTPGFFAEMQMHLEKTFGKADDCHSGTEAQPKSDPPSTTRSIDNVFEPSLSGGSLYEPDFDEFLNLSDDNVAEFDPTEISEVPEVLDTPRPATFSGTMSPSVMSALRGPRMLTLGPPYGSRASKAAAFEAARIASRYNFDMIYVVNLWPEDSSAGLGGPHFQAMTGRLLAAYGLHNASSPFQISSEAHVTVLRSQNWLEYRDEEALGRGFGRAYACSFYPGKYEGQGSVPCSPSIEPESIDRGIVFAAYRKPAADGSIQFSTPLELFNLRRDVEAMVEMLIDIHVANRLRQPPILTKFPDETGPIPSMQFFCA</sequence>
<dbReference type="RefSeq" id="XP_035321084.1">
    <property type="nucleotide sequence ID" value="XM_035469389.1"/>
</dbReference>
<dbReference type="OrthoDB" id="5244801at2759"/>
<organism evidence="2 3">
    <name type="scientific">Geosmithia morbida</name>
    <dbReference type="NCBI Taxonomy" id="1094350"/>
    <lineage>
        <taxon>Eukaryota</taxon>
        <taxon>Fungi</taxon>
        <taxon>Dikarya</taxon>
        <taxon>Ascomycota</taxon>
        <taxon>Pezizomycotina</taxon>
        <taxon>Sordariomycetes</taxon>
        <taxon>Hypocreomycetidae</taxon>
        <taxon>Hypocreales</taxon>
        <taxon>Bionectriaceae</taxon>
        <taxon>Geosmithia</taxon>
    </lineage>
</organism>
<dbReference type="GeneID" id="55973647"/>
<name>A0A9P5D171_9HYPO</name>
<feature type="compositionally biased region" description="Low complexity" evidence="1">
    <location>
        <begin position="32"/>
        <end position="61"/>
    </location>
</feature>